<comment type="similarity">
    <text evidence="2">Belongs to the TAF11 family.</text>
</comment>
<dbReference type="STRING" id="150374.A0A0M8MQ45"/>
<sequence>MSPLYGSPAPNPPKKRSSAHDMTAPPTKRRKGSIISQASGASSHPLRQTSFPPESGASPYQHARSPSVDAASHVSGSVASGTAGSGQGQGQRRRRGGRAKLSRGGSGAGENDVGGEKTPSLVGGKAPTTASGQSAGGGGGGGAGAGAGDKDALDEEEDDEKAEMALEDVVARTQEQKQEEIRLRAMLVEAFDGDQYNRYELWRAAKLSDAVVKRSVPQMVATAVKAVAKLFAGEIIEAARNVQDEWILAGEKQSDLPSPPASTTSNHGNTENTGNTENSENSVNIDIEAREQQQQGQNGEGDAKEEGPAGGEARETKSDGDVKLDEENKEGKERKKRKQKRKQKQKQKQQKQEEGADLRRGPLRPDHLREAWRRYKMCGESQGVGVQQLWQTQQGTGVGRFSARTRTRLFR</sequence>
<feature type="region of interest" description="Disordered" evidence="6">
    <location>
        <begin position="250"/>
        <end position="366"/>
    </location>
</feature>
<keyword evidence="8" id="KW-0396">Initiation factor</keyword>
<keyword evidence="5" id="KW-0539">Nucleus</keyword>
<dbReference type="CDD" id="cd08048">
    <property type="entry name" value="HFD_TAF11"/>
    <property type="match status" value="1"/>
</dbReference>
<evidence type="ECO:0000256" key="4">
    <source>
        <dbReference type="ARBA" id="ARBA00023163"/>
    </source>
</evidence>
<evidence type="ECO:0000256" key="2">
    <source>
        <dbReference type="ARBA" id="ARBA00009788"/>
    </source>
</evidence>
<organism evidence="8 9">
    <name type="scientific">Escovopsis weberi</name>
    <dbReference type="NCBI Taxonomy" id="150374"/>
    <lineage>
        <taxon>Eukaryota</taxon>
        <taxon>Fungi</taxon>
        <taxon>Dikarya</taxon>
        <taxon>Ascomycota</taxon>
        <taxon>Pezizomycotina</taxon>
        <taxon>Sordariomycetes</taxon>
        <taxon>Hypocreomycetidae</taxon>
        <taxon>Hypocreales</taxon>
        <taxon>Hypocreaceae</taxon>
        <taxon>Escovopsis</taxon>
    </lineage>
</organism>
<feature type="domain" description="TAFII28-like protein" evidence="7">
    <location>
        <begin position="186"/>
        <end position="250"/>
    </location>
</feature>
<feature type="compositionally biased region" description="Basic residues" evidence="6">
    <location>
        <begin position="91"/>
        <end position="101"/>
    </location>
</feature>
<dbReference type="Pfam" id="PF04719">
    <property type="entry name" value="TAFII28"/>
    <property type="match status" value="1"/>
</dbReference>
<keyword evidence="8" id="KW-0648">Protein biosynthesis</keyword>
<feature type="compositionally biased region" description="Basic and acidic residues" evidence="6">
    <location>
        <begin position="350"/>
        <end position="366"/>
    </location>
</feature>
<keyword evidence="3" id="KW-0805">Transcription regulation</keyword>
<accession>A0A0M8MQ45</accession>
<dbReference type="InterPro" id="IPR009072">
    <property type="entry name" value="Histone-fold"/>
</dbReference>
<evidence type="ECO:0000313" key="9">
    <source>
        <dbReference type="Proteomes" id="UP000053831"/>
    </source>
</evidence>
<dbReference type="PANTHER" id="PTHR13218">
    <property type="entry name" value="TRANSCRIPTION INITIATION FACTOR TFIID SUBUNIT 11-RELATED"/>
    <property type="match status" value="1"/>
</dbReference>
<comment type="subcellular location">
    <subcellularLocation>
        <location evidence="1">Nucleus</location>
    </subcellularLocation>
</comment>
<protein>
    <submittedName>
        <fullName evidence="8">Transcription initiation factor TFIID subunit 11</fullName>
    </submittedName>
</protein>
<proteinExistence type="inferred from homology"/>
<dbReference type="GO" id="GO:0003743">
    <property type="term" value="F:translation initiation factor activity"/>
    <property type="evidence" value="ECO:0007669"/>
    <property type="project" value="UniProtKB-KW"/>
</dbReference>
<feature type="compositionally biased region" description="Basic and acidic residues" evidence="6">
    <location>
        <begin position="301"/>
        <end position="333"/>
    </location>
</feature>
<evidence type="ECO:0000256" key="1">
    <source>
        <dbReference type="ARBA" id="ARBA00004123"/>
    </source>
</evidence>
<keyword evidence="9" id="KW-1185">Reference proteome</keyword>
<evidence type="ECO:0000256" key="3">
    <source>
        <dbReference type="ARBA" id="ARBA00023015"/>
    </source>
</evidence>
<dbReference type="SUPFAM" id="SSF47113">
    <property type="entry name" value="Histone-fold"/>
    <property type="match status" value="1"/>
</dbReference>
<evidence type="ECO:0000313" key="8">
    <source>
        <dbReference type="EMBL" id="KOS17006.1"/>
    </source>
</evidence>
<gene>
    <name evidence="8" type="ORF">ESCO_005965</name>
</gene>
<dbReference type="Gene3D" id="1.10.20.10">
    <property type="entry name" value="Histone, subunit A"/>
    <property type="match status" value="1"/>
</dbReference>
<feature type="compositionally biased region" description="Basic residues" evidence="6">
    <location>
        <begin position="334"/>
        <end position="349"/>
    </location>
</feature>
<feature type="compositionally biased region" description="Low complexity" evidence="6">
    <location>
        <begin position="33"/>
        <end position="43"/>
    </location>
</feature>
<feature type="compositionally biased region" description="Gly residues" evidence="6">
    <location>
        <begin position="134"/>
        <end position="147"/>
    </location>
</feature>
<dbReference type="GO" id="GO:0005669">
    <property type="term" value="C:transcription factor TFIID complex"/>
    <property type="evidence" value="ECO:0007669"/>
    <property type="project" value="InterPro"/>
</dbReference>
<keyword evidence="4" id="KW-0804">Transcription</keyword>
<comment type="caution">
    <text evidence="8">The sequence shown here is derived from an EMBL/GenBank/DDBJ whole genome shotgun (WGS) entry which is preliminary data.</text>
</comment>
<dbReference type="PANTHER" id="PTHR13218:SF8">
    <property type="entry name" value="TRANSCRIPTION INITIATION FACTOR TFIID SUBUNIT 11"/>
    <property type="match status" value="1"/>
</dbReference>
<dbReference type="InterPro" id="IPR006809">
    <property type="entry name" value="TAFII28_dom"/>
</dbReference>
<evidence type="ECO:0000259" key="7">
    <source>
        <dbReference type="Pfam" id="PF04719"/>
    </source>
</evidence>
<evidence type="ECO:0000256" key="5">
    <source>
        <dbReference type="ARBA" id="ARBA00023242"/>
    </source>
</evidence>
<feature type="compositionally biased region" description="Low complexity" evidence="6">
    <location>
        <begin position="67"/>
        <end position="82"/>
    </location>
</feature>
<evidence type="ECO:0000256" key="6">
    <source>
        <dbReference type="SAM" id="MobiDB-lite"/>
    </source>
</evidence>
<dbReference type="GO" id="GO:0016251">
    <property type="term" value="F:RNA polymerase II general transcription initiation factor activity"/>
    <property type="evidence" value="ECO:0007669"/>
    <property type="project" value="TreeGrafter"/>
</dbReference>
<dbReference type="InterPro" id="IPR045127">
    <property type="entry name" value="TAF11-like"/>
</dbReference>
<dbReference type="AlphaFoldDB" id="A0A0M8MQ45"/>
<dbReference type="Proteomes" id="UP000053831">
    <property type="component" value="Unassembled WGS sequence"/>
</dbReference>
<feature type="region of interest" description="Disordered" evidence="6">
    <location>
        <begin position="1"/>
        <end position="161"/>
    </location>
</feature>
<dbReference type="OrthoDB" id="28335at2759"/>
<dbReference type="GO" id="GO:0051123">
    <property type="term" value="P:RNA polymerase II preinitiation complex assembly"/>
    <property type="evidence" value="ECO:0007669"/>
    <property type="project" value="InterPro"/>
</dbReference>
<dbReference type="GO" id="GO:0046982">
    <property type="term" value="F:protein heterodimerization activity"/>
    <property type="evidence" value="ECO:0007669"/>
    <property type="project" value="InterPro"/>
</dbReference>
<feature type="compositionally biased region" description="Low complexity" evidence="6">
    <location>
        <begin position="262"/>
        <end position="282"/>
    </location>
</feature>
<dbReference type="EMBL" id="LGSR01000028">
    <property type="protein sequence ID" value="KOS17006.1"/>
    <property type="molecule type" value="Genomic_DNA"/>
</dbReference>
<feature type="compositionally biased region" description="Acidic residues" evidence="6">
    <location>
        <begin position="152"/>
        <end position="161"/>
    </location>
</feature>
<name>A0A0M8MQ45_ESCWE</name>
<reference evidence="8 9" key="1">
    <citation type="submission" date="2015-07" db="EMBL/GenBank/DDBJ databases">
        <title>The genome of the fungus Escovopsis weberi, a specialized disease agent of ant agriculture.</title>
        <authorList>
            <person name="de Man T.J."/>
            <person name="Stajich J.E."/>
            <person name="Kubicek C.P."/>
            <person name="Chenthamara K."/>
            <person name="Atanasova L."/>
            <person name="Druzhinina I.S."/>
            <person name="Birnbaum S."/>
            <person name="Barribeau S.M."/>
            <person name="Teiling C."/>
            <person name="Suen G."/>
            <person name="Currie C."/>
            <person name="Gerardo N.M."/>
        </authorList>
    </citation>
    <scope>NUCLEOTIDE SEQUENCE [LARGE SCALE GENOMIC DNA]</scope>
</reference>